<dbReference type="EMBL" id="CACRXK020010827">
    <property type="protein sequence ID" value="CAB4020189.1"/>
    <property type="molecule type" value="Genomic_DNA"/>
</dbReference>
<reference evidence="1" key="1">
    <citation type="submission" date="2020-04" db="EMBL/GenBank/DDBJ databases">
        <authorList>
            <person name="Alioto T."/>
            <person name="Alioto T."/>
            <person name="Gomez Garrido J."/>
        </authorList>
    </citation>
    <scope>NUCLEOTIDE SEQUENCE</scope>
    <source>
        <strain evidence="1">A484AB</strain>
    </source>
</reference>
<gene>
    <name evidence="1" type="ORF">PACLA_8A086515</name>
</gene>
<dbReference type="Proteomes" id="UP001152795">
    <property type="component" value="Unassembled WGS sequence"/>
</dbReference>
<proteinExistence type="predicted"/>
<dbReference type="InterPro" id="IPR005312">
    <property type="entry name" value="DUF1759"/>
</dbReference>
<dbReference type="AlphaFoldDB" id="A0A6S7IT14"/>
<sequence length="146" mass="16625">MSINAAKTYIKRLQEKLEILREKNGGILALVRHDEIDEEIKQSDILHEEATRIIVHIEGVLEKLTLLYCSQPLISVKNYQTLIDLFEVFVGNSAAEAIAELKLTSLNYAEAIAILEKRFGDKQLIIKSHMDAMVMTRRQLDSSTTR</sequence>
<evidence type="ECO:0000313" key="2">
    <source>
        <dbReference type="Proteomes" id="UP001152795"/>
    </source>
</evidence>
<dbReference type="Pfam" id="PF03564">
    <property type="entry name" value="DUF1759"/>
    <property type="match status" value="1"/>
</dbReference>
<name>A0A6S7IT14_PARCT</name>
<keyword evidence="2" id="KW-1185">Reference proteome</keyword>
<evidence type="ECO:0000313" key="1">
    <source>
        <dbReference type="EMBL" id="CAB4020189.1"/>
    </source>
</evidence>
<organism evidence="1 2">
    <name type="scientific">Paramuricea clavata</name>
    <name type="common">Red gorgonian</name>
    <name type="synonym">Violescent sea-whip</name>
    <dbReference type="NCBI Taxonomy" id="317549"/>
    <lineage>
        <taxon>Eukaryota</taxon>
        <taxon>Metazoa</taxon>
        <taxon>Cnidaria</taxon>
        <taxon>Anthozoa</taxon>
        <taxon>Octocorallia</taxon>
        <taxon>Malacalcyonacea</taxon>
        <taxon>Plexauridae</taxon>
        <taxon>Paramuricea</taxon>
    </lineage>
</organism>
<protein>
    <submittedName>
        <fullName evidence="1">Uncharacterized protein</fullName>
    </submittedName>
</protein>
<comment type="caution">
    <text evidence="1">The sequence shown here is derived from an EMBL/GenBank/DDBJ whole genome shotgun (WGS) entry which is preliminary data.</text>
</comment>
<accession>A0A6S7IT14</accession>